<keyword evidence="1" id="KW-0812">Transmembrane</keyword>
<reference evidence="2 3" key="1">
    <citation type="submission" date="2016-10" db="EMBL/GenBank/DDBJ databases">
        <authorList>
            <person name="Varghese N."/>
            <person name="Submissions S."/>
        </authorList>
    </citation>
    <scope>NUCLEOTIDE SEQUENCE [LARGE SCALE GENOMIC DNA]</scope>
    <source>
        <strain evidence="2 3">TC-13</strain>
    </source>
</reference>
<feature type="transmembrane region" description="Helical" evidence="1">
    <location>
        <begin position="27"/>
        <end position="46"/>
    </location>
</feature>
<evidence type="ECO:0000313" key="2">
    <source>
        <dbReference type="EMBL" id="SER77189.1"/>
    </source>
</evidence>
<dbReference type="RefSeq" id="WP_164908721.1">
    <property type="nucleotide sequence ID" value="NZ_BJOM01000032.1"/>
</dbReference>
<dbReference type="AlphaFoldDB" id="A0A1H9RZ91"/>
<keyword evidence="1" id="KW-0472">Membrane</keyword>
<sequence length="56" mass="6637">MTLKIIKTLLSIIMVFMYYLGFWTETFTIKIVIFFLMLIFIFEAGMESGKKQNNSM</sequence>
<protein>
    <submittedName>
        <fullName evidence="2">Uncharacterized protein</fullName>
    </submittedName>
</protein>
<name>A0A1H9RZ91_9BACI</name>
<comment type="caution">
    <text evidence="2">The sequence shown here is derived from an EMBL/GenBank/DDBJ whole genome shotgun (WGS) entry which is preliminary data.</text>
</comment>
<keyword evidence="1" id="KW-1133">Transmembrane helix</keyword>
<dbReference type="Proteomes" id="UP000199410">
    <property type="component" value="Unassembled WGS sequence"/>
</dbReference>
<accession>A0A1H9RZ91</accession>
<dbReference type="EMBL" id="FOEL01000025">
    <property type="protein sequence ID" value="SER77189.1"/>
    <property type="molecule type" value="Genomic_DNA"/>
</dbReference>
<organism evidence="2 3">
    <name type="scientific">Lysinibacillus fusiformis</name>
    <dbReference type="NCBI Taxonomy" id="28031"/>
    <lineage>
        <taxon>Bacteria</taxon>
        <taxon>Bacillati</taxon>
        <taxon>Bacillota</taxon>
        <taxon>Bacilli</taxon>
        <taxon>Bacillales</taxon>
        <taxon>Bacillaceae</taxon>
        <taxon>Lysinibacillus</taxon>
    </lineage>
</organism>
<evidence type="ECO:0000313" key="3">
    <source>
        <dbReference type="Proteomes" id="UP000199410"/>
    </source>
</evidence>
<proteinExistence type="predicted"/>
<gene>
    <name evidence="2" type="ORF">SAMN02787113_04545</name>
</gene>
<evidence type="ECO:0000256" key="1">
    <source>
        <dbReference type="SAM" id="Phobius"/>
    </source>
</evidence>